<protein>
    <submittedName>
        <fullName evidence="1">Quinolinate synthase A</fullName>
    </submittedName>
</protein>
<sequence>MLTLNSRQMAIVRNHPHTQAVKDTGWLLLADRNMCGNRIFIVSEHRDIAVTFEHEEPYADHMRSYIKATEYAKENPEKSEAGVDGLEIVHLQFAAA</sequence>
<name>A0A2R5FD40_9PROT</name>
<dbReference type="RefSeq" id="WP_146187194.1">
    <property type="nucleotide sequence ID" value="NZ_BDOQ01000010.1"/>
</dbReference>
<dbReference type="AlphaFoldDB" id="A0A2R5FD40"/>
<evidence type="ECO:0000313" key="2">
    <source>
        <dbReference type="Proteomes" id="UP000245081"/>
    </source>
</evidence>
<dbReference type="EMBL" id="BDOQ01000010">
    <property type="protein sequence ID" value="GBG14823.1"/>
    <property type="molecule type" value="Genomic_DNA"/>
</dbReference>
<evidence type="ECO:0000313" key="1">
    <source>
        <dbReference type="EMBL" id="GBG14823.1"/>
    </source>
</evidence>
<comment type="caution">
    <text evidence="1">The sequence shown here is derived from an EMBL/GenBank/DDBJ whole genome shotgun (WGS) entry which is preliminary data.</text>
</comment>
<keyword evidence="2" id="KW-1185">Reference proteome</keyword>
<reference evidence="1 2" key="1">
    <citation type="journal article" date="2018" name="Environ. Microbiol.">
        <title>Isolation and genomic characterization of Novimethylophilus kurashikiensis gen. nov. sp. nov., a new lanthanide-dependent methylotrophic species of Methylophilaceae.</title>
        <authorList>
            <person name="Lv H."/>
            <person name="Sahin N."/>
            <person name="Tani A."/>
        </authorList>
    </citation>
    <scope>NUCLEOTIDE SEQUENCE [LARGE SCALE GENOMIC DNA]</scope>
    <source>
        <strain evidence="1 2">La2-4</strain>
    </source>
</reference>
<gene>
    <name evidence="1" type="ORF">NMK_2424</name>
</gene>
<accession>A0A2R5FD40</accession>
<dbReference type="Proteomes" id="UP000245081">
    <property type="component" value="Unassembled WGS sequence"/>
</dbReference>
<organism evidence="1 2">
    <name type="scientific">Novimethylophilus kurashikiensis</name>
    <dbReference type="NCBI Taxonomy" id="1825523"/>
    <lineage>
        <taxon>Bacteria</taxon>
        <taxon>Pseudomonadati</taxon>
        <taxon>Pseudomonadota</taxon>
        <taxon>Betaproteobacteria</taxon>
        <taxon>Nitrosomonadales</taxon>
        <taxon>Methylophilaceae</taxon>
        <taxon>Novimethylophilus</taxon>
    </lineage>
</organism>
<proteinExistence type="predicted"/>